<dbReference type="AlphaFoldDB" id="A0A8T2MVD8"/>
<dbReference type="PANTHER" id="PTHR12970:SF1">
    <property type="entry name" value="PROTEASOME ASSEMBLY CHAPERONE 2"/>
    <property type="match status" value="1"/>
</dbReference>
<dbReference type="GO" id="GO:0043248">
    <property type="term" value="P:proteasome assembly"/>
    <property type="evidence" value="ECO:0007669"/>
    <property type="project" value="TreeGrafter"/>
</dbReference>
<comment type="subunit">
    <text evidence="8">Forms a heterodimer with PSMG1. The PSMG1-PSMG2 heterodimer interacts directly with the PSMA5 and PSMA7 proteasome alpha subunits.</text>
</comment>
<comment type="function">
    <text evidence="7">Chaperone protein which promotes assembly of the 20S proteasome as part of a heterodimer with PSMG1. The PSMG1-PSMG2 heterodimer binds to the PSMA5 and PSMA7 proteasome subunits, promotes assembly of the proteasome alpha subunits into the heteroheptameric alpha ring and prevents alpha ring dimerization.</text>
</comment>
<protein>
    <recommendedName>
        <fullName evidence="2 9">Proteasome assembly chaperone 2</fullName>
    </recommendedName>
</protein>
<dbReference type="FunFam" id="3.40.50.10900:FF:000003">
    <property type="entry name" value="Proteasome assembly chaperone 2"/>
    <property type="match status" value="1"/>
</dbReference>
<proteinExistence type="inferred from homology"/>
<dbReference type="PANTHER" id="PTHR12970">
    <property type="entry name" value="PROTEASOME ASSEMBLY CHAPERONE 2"/>
    <property type="match status" value="1"/>
</dbReference>
<evidence type="ECO:0000256" key="8">
    <source>
        <dbReference type="ARBA" id="ARBA00064809"/>
    </source>
</evidence>
<keyword evidence="3" id="KW-0597">Phosphoprotein</keyword>
<keyword evidence="4 9" id="KW-0143">Chaperone</keyword>
<dbReference type="OrthoDB" id="10260712at2759"/>
<evidence type="ECO:0000256" key="5">
    <source>
        <dbReference type="ARBA" id="ARBA00023242"/>
    </source>
</evidence>
<evidence type="ECO:0000313" key="11">
    <source>
        <dbReference type="Proteomes" id="UP000824540"/>
    </source>
</evidence>
<name>A0A8T2MVD8_9TELE</name>
<dbReference type="InterPro" id="IPR019151">
    <property type="entry name" value="Proteasome_assmbl_chaperone_2"/>
</dbReference>
<gene>
    <name evidence="10" type="ORF">JZ751_013972</name>
</gene>
<dbReference type="SUPFAM" id="SSF159659">
    <property type="entry name" value="Cgl1923-like"/>
    <property type="match status" value="1"/>
</dbReference>
<dbReference type="PIRSF" id="PIRSF010044">
    <property type="entry name" value="UCP010044"/>
    <property type="match status" value="1"/>
</dbReference>
<evidence type="ECO:0000256" key="6">
    <source>
        <dbReference type="ARBA" id="ARBA00025745"/>
    </source>
</evidence>
<keyword evidence="11" id="KW-1185">Reference proteome</keyword>
<dbReference type="Pfam" id="PF09754">
    <property type="entry name" value="PAC2"/>
    <property type="match status" value="1"/>
</dbReference>
<keyword evidence="5" id="KW-0539">Nucleus</keyword>
<evidence type="ECO:0000313" key="10">
    <source>
        <dbReference type="EMBL" id="KAG9328427.1"/>
    </source>
</evidence>
<evidence type="ECO:0000256" key="4">
    <source>
        <dbReference type="ARBA" id="ARBA00023186"/>
    </source>
</evidence>
<comment type="caution">
    <text evidence="10">The sequence shown here is derived from an EMBL/GenBank/DDBJ whole genome shotgun (WGS) entry which is preliminary data.</text>
</comment>
<evidence type="ECO:0000256" key="2">
    <source>
        <dbReference type="ARBA" id="ARBA00019186"/>
    </source>
</evidence>
<dbReference type="InterPro" id="IPR038389">
    <property type="entry name" value="PSMG2_sf"/>
</dbReference>
<dbReference type="GO" id="GO:0005829">
    <property type="term" value="C:cytosol"/>
    <property type="evidence" value="ECO:0007669"/>
    <property type="project" value="TreeGrafter"/>
</dbReference>
<evidence type="ECO:0000256" key="1">
    <source>
        <dbReference type="ARBA" id="ARBA00004123"/>
    </source>
</evidence>
<organism evidence="10 11">
    <name type="scientific">Albula glossodonta</name>
    <name type="common">roundjaw bonefish</name>
    <dbReference type="NCBI Taxonomy" id="121402"/>
    <lineage>
        <taxon>Eukaryota</taxon>
        <taxon>Metazoa</taxon>
        <taxon>Chordata</taxon>
        <taxon>Craniata</taxon>
        <taxon>Vertebrata</taxon>
        <taxon>Euteleostomi</taxon>
        <taxon>Actinopterygii</taxon>
        <taxon>Neopterygii</taxon>
        <taxon>Teleostei</taxon>
        <taxon>Albuliformes</taxon>
        <taxon>Albulidae</taxon>
        <taxon>Albula</taxon>
    </lineage>
</organism>
<dbReference type="GO" id="GO:0005634">
    <property type="term" value="C:nucleus"/>
    <property type="evidence" value="ECO:0007669"/>
    <property type="project" value="UniProtKB-SubCell"/>
</dbReference>
<evidence type="ECO:0000256" key="9">
    <source>
        <dbReference type="PIRNR" id="PIRNR010044"/>
    </source>
</evidence>
<sequence>MFVPIGNTCPSFKEFTLIMYIAQCRPFQQPAVSVGNVGQLATDLMISTLNMPRVGYLHTDCLIPMVGSNPYAASTDNSTELCTAAEVYSLPDLKLAALQIRTPIIQTKQKQFRKLIISWIKSSGFTRSILLSSSHAYQRDDQQIHSSPLRYLLTPAMQHIVCDVLKELEWKEMERVSMFPGISDTEQRLYIPGGGITKGLYTDCCHEDIPLAVVLTFCSEGDNIPDAFALINHLNDWLHLVASDKNESTKWRAPCSWRLLFGSGIPPALF</sequence>
<dbReference type="Proteomes" id="UP000824540">
    <property type="component" value="Unassembled WGS sequence"/>
</dbReference>
<dbReference type="InterPro" id="IPR016562">
    <property type="entry name" value="Proteasome_assmbl_chp_2_euk"/>
</dbReference>
<reference evidence="10" key="1">
    <citation type="thesis" date="2021" institute="BYU ScholarsArchive" country="Provo, UT, USA">
        <title>Applications of and Algorithms for Genome Assembly and Genomic Analyses with an Emphasis on Marine Teleosts.</title>
        <authorList>
            <person name="Pickett B.D."/>
        </authorList>
    </citation>
    <scope>NUCLEOTIDE SEQUENCE</scope>
    <source>
        <strain evidence="10">HI-2016</strain>
    </source>
</reference>
<evidence type="ECO:0000256" key="3">
    <source>
        <dbReference type="ARBA" id="ARBA00022553"/>
    </source>
</evidence>
<dbReference type="FunFam" id="3.40.50.10900:FF:000001">
    <property type="entry name" value="Proteasome assembly chaperone 2"/>
    <property type="match status" value="1"/>
</dbReference>
<accession>A0A8T2MVD8</accession>
<comment type="subcellular location">
    <subcellularLocation>
        <location evidence="1">Nucleus</location>
    </subcellularLocation>
</comment>
<comment type="similarity">
    <text evidence="6 9">Belongs to the PSMG2 family.</text>
</comment>
<dbReference type="Gene3D" id="3.40.50.10900">
    <property type="entry name" value="PAC-like subunit"/>
    <property type="match status" value="1"/>
</dbReference>
<evidence type="ECO:0000256" key="7">
    <source>
        <dbReference type="ARBA" id="ARBA00054951"/>
    </source>
</evidence>
<dbReference type="EMBL" id="JAFBMS010002246">
    <property type="protein sequence ID" value="KAG9328427.1"/>
    <property type="molecule type" value="Genomic_DNA"/>
</dbReference>